<proteinExistence type="inferred from homology"/>
<dbReference type="FunFam" id="3.40.605.10:FF:000026">
    <property type="entry name" value="Aldehyde dehydrogenase, putative"/>
    <property type="match status" value="1"/>
</dbReference>
<evidence type="ECO:0000313" key="9">
    <source>
        <dbReference type="Proteomes" id="UP000050413"/>
    </source>
</evidence>
<dbReference type="InterPro" id="IPR016163">
    <property type="entry name" value="Ald_DH_C"/>
</dbReference>
<evidence type="ECO:0000313" key="10">
    <source>
        <dbReference type="Proteomes" id="UP000182045"/>
    </source>
</evidence>
<dbReference type="GO" id="GO:0004777">
    <property type="term" value="F:succinate-semialdehyde dehydrogenase (NAD+) activity"/>
    <property type="evidence" value="ECO:0007669"/>
    <property type="project" value="TreeGrafter"/>
</dbReference>
<keyword evidence="2 5" id="KW-0560">Oxidoreductase</keyword>
<dbReference type="FunFam" id="3.40.309.10:FF:000004">
    <property type="entry name" value="Succinate-semialdehyde dehydrogenase I"/>
    <property type="match status" value="1"/>
</dbReference>
<evidence type="ECO:0000313" key="8">
    <source>
        <dbReference type="EMBL" id="KPP90519.1"/>
    </source>
</evidence>
<dbReference type="EMBL" id="FBYC01000004">
    <property type="protein sequence ID" value="CUX83350.1"/>
    <property type="molecule type" value="Genomic_DNA"/>
</dbReference>
<feature type="domain" description="Aldehyde dehydrogenase" evidence="6">
    <location>
        <begin position="28"/>
        <end position="488"/>
    </location>
</feature>
<keyword evidence="10" id="KW-1185">Reference proteome</keyword>
<dbReference type="InterPro" id="IPR029510">
    <property type="entry name" value="Ald_DH_CS_GLU"/>
</dbReference>
<dbReference type="InterPro" id="IPR010102">
    <property type="entry name" value="Succ_semiAld_DH"/>
</dbReference>
<dbReference type="PATRIC" id="fig|1666912.4.peg.636"/>
<comment type="similarity">
    <text evidence="1 5">Belongs to the aldehyde dehydrogenase family.</text>
</comment>
<dbReference type="PANTHER" id="PTHR43353">
    <property type="entry name" value="SUCCINATE-SEMIALDEHYDE DEHYDROGENASE, MITOCHONDRIAL"/>
    <property type="match status" value="1"/>
</dbReference>
<dbReference type="InterPro" id="IPR016160">
    <property type="entry name" value="Ald_DH_CS_CYS"/>
</dbReference>
<dbReference type="Gene3D" id="3.40.309.10">
    <property type="entry name" value="Aldehyde Dehydrogenase, Chain A, domain 2"/>
    <property type="match status" value="1"/>
</dbReference>
<evidence type="ECO:0000256" key="1">
    <source>
        <dbReference type="ARBA" id="ARBA00009986"/>
    </source>
</evidence>
<organism evidence="8 9">
    <name type="scientific">Roseibaca calidilacus</name>
    <dbReference type="NCBI Taxonomy" id="1666912"/>
    <lineage>
        <taxon>Bacteria</taxon>
        <taxon>Pseudomonadati</taxon>
        <taxon>Pseudomonadota</taxon>
        <taxon>Alphaproteobacteria</taxon>
        <taxon>Rhodobacterales</taxon>
        <taxon>Paracoccaceae</taxon>
        <taxon>Roseinatronobacter</taxon>
    </lineage>
</organism>
<protein>
    <submittedName>
        <fullName evidence="7 8">Succinate semialdehyde dehydrogenase</fullName>
    </submittedName>
</protein>
<evidence type="ECO:0000256" key="2">
    <source>
        <dbReference type="ARBA" id="ARBA00023002"/>
    </source>
</evidence>
<sequence length="492" mass="52846">MRDSVTDLTSMLIDPTLLQTRAYIAGEWADADDGATFEVTNPARGDVVAHVADLSRTEVARAIDAAETARHAWAARTGKDRAAILRKMHDLMMAHADDLGLILTAEMGKPLAEARGEIAYGASYFEWFAEEAKRIYGETIPGHQPDKRLTVLKQPIGVAAAITPWNFPNAMIARKIAPALAAGCSFVGRPASETPLSALAIAVIAERAGLPKGLLSILPSTRASDIGKEFCENPKVRKLSFTGSTEVGRVLMRQAADQVMKCSMELGGNAPFIVFDDADLDAAVAGAIACKFRNNGQTCVCANRIYVQDGVYDIFAKKLAKAVAALRIGDGLKDEVELGPLIHDEAVAKVESHVDDVLAKGGTVLTGGARHNMGSNFYQPTVLAGVTQDMRVAKEETFGPVAPLFRFKTEEEAIAMANDTIFGLASYFYSRDISRVTRVQEALEYGVVGVNTGIFSTEVAPFGGVKQSGIGREGSRHGIEDYLEMKYVCLSI</sequence>
<keyword evidence="3" id="KW-0558">Oxidation</keyword>
<dbReference type="Proteomes" id="UP000182045">
    <property type="component" value="Unassembled WGS sequence"/>
</dbReference>
<evidence type="ECO:0000256" key="5">
    <source>
        <dbReference type="RuleBase" id="RU003345"/>
    </source>
</evidence>
<evidence type="ECO:0000259" key="6">
    <source>
        <dbReference type="Pfam" id="PF00171"/>
    </source>
</evidence>
<evidence type="ECO:0000256" key="3">
    <source>
        <dbReference type="ARBA" id="ARBA00023097"/>
    </source>
</evidence>
<dbReference type="STRING" id="1666912.Ga0058931_2928"/>
<evidence type="ECO:0000256" key="4">
    <source>
        <dbReference type="PROSITE-ProRule" id="PRU10007"/>
    </source>
</evidence>
<dbReference type="PROSITE" id="PS00687">
    <property type="entry name" value="ALDEHYDE_DEHYDR_GLU"/>
    <property type="match status" value="1"/>
</dbReference>
<dbReference type="GO" id="GO:0009450">
    <property type="term" value="P:gamma-aminobutyric acid catabolic process"/>
    <property type="evidence" value="ECO:0007669"/>
    <property type="project" value="InterPro"/>
</dbReference>
<dbReference type="InterPro" id="IPR050740">
    <property type="entry name" value="Aldehyde_DH_Superfamily"/>
</dbReference>
<dbReference type="PANTHER" id="PTHR43353:SF5">
    <property type="entry name" value="SUCCINATE-SEMIALDEHYDE DEHYDROGENASE, MITOCHONDRIAL"/>
    <property type="match status" value="1"/>
</dbReference>
<dbReference type="GO" id="GO:0005829">
    <property type="term" value="C:cytosol"/>
    <property type="evidence" value="ECO:0007669"/>
    <property type="project" value="TreeGrafter"/>
</dbReference>
<reference evidence="7 10" key="2">
    <citation type="submission" date="2016-01" db="EMBL/GenBank/DDBJ databases">
        <authorList>
            <person name="Varghese N."/>
        </authorList>
    </citation>
    <scope>NUCLEOTIDE SEQUENCE [LARGE SCALE GENOMIC DNA]</scope>
    <source>
        <strain evidence="7 10">HL-91</strain>
    </source>
</reference>
<dbReference type="AlphaFoldDB" id="A0A0P7WIU3"/>
<feature type="active site" evidence="4">
    <location>
        <position position="265"/>
    </location>
</feature>
<accession>A0A0P7WIU3</accession>
<evidence type="ECO:0000313" key="7">
    <source>
        <dbReference type="EMBL" id="CUX83350.1"/>
    </source>
</evidence>
<dbReference type="NCBIfam" id="TIGR01780">
    <property type="entry name" value="SSADH"/>
    <property type="match status" value="1"/>
</dbReference>
<dbReference type="PROSITE" id="PS00070">
    <property type="entry name" value="ALDEHYDE_DEHYDR_CYS"/>
    <property type="match status" value="1"/>
</dbReference>
<dbReference type="CDD" id="cd07103">
    <property type="entry name" value="ALDH_F5_SSADH_GabD"/>
    <property type="match status" value="1"/>
</dbReference>
<name>A0A0P7WIU3_9RHOB</name>
<reference evidence="8 9" key="1">
    <citation type="submission" date="2015-09" db="EMBL/GenBank/DDBJ databases">
        <title>Identification and resolution of microdiversity through metagenomic sequencing of parallel consortia.</title>
        <authorList>
            <person name="Nelson W.C."/>
            <person name="Romine M.F."/>
            <person name="Lindemann S.R."/>
        </authorList>
    </citation>
    <scope>NUCLEOTIDE SEQUENCE [LARGE SCALE GENOMIC DNA]</scope>
    <source>
        <strain evidence="8">HL-91</strain>
    </source>
</reference>
<dbReference type="InterPro" id="IPR015590">
    <property type="entry name" value="Aldehyde_DH_dom"/>
</dbReference>
<dbReference type="Gene3D" id="3.40.605.10">
    <property type="entry name" value="Aldehyde Dehydrogenase, Chain A, domain 1"/>
    <property type="match status" value="1"/>
</dbReference>
<dbReference type="EMBL" id="LJSG01000017">
    <property type="protein sequence ID" value="KPP90519.1"/>
    <property type="molecule type" value="Genomic_DNA"/>
</dbReference>
<dbReference type="FunFam" id="3.40.605.10:FF:000005">
    <property type="entry name" value="Succinate-semialdehyde dehydrogenase I"/>
    <property type="match status" value="1"/>
</dbReference>
<dbReference type="InterPro" id="IPR016162">
    <property type="entry name" value="Ald_DH_N"/>
</dbReference>
<dbReference type="SUPFAM" id="SSF53720">
    <property type="entry name" value="ALDH-like"/>
    <property type="match status" value="1"/>
</dbReference>
<dbReference type="Proteomes" id="UP000050413">
    <property type="component" value="Unassembled WGS sequence"/>
</dbReference>
<gene>
    <name evidence="7" type="ORF">Ga0058931_2928</name>
    <name evidence="8" type="ORF">HLUCCA05_13670</name>
</gene>
<dbReference type="RefSeq" id="WP_072247744.1">
    <property type="nucleotide sequence ID" value="NZ_FBYC01000004.1"/>
</dbReference>
<dbReference type="OrthoDB" id="9812625at2"/>
<comment type="caution">
    <text evidence="8">The sequence shown here is derived from an EMBL/GenBank/DDBJ whole genome shotgun (WGS) entry which is preliminary data.</text>
</comment>
<dbReference type="InterPro" id="IPR016161">
    <property type="entry name" value="Ald_DH/histidinol_DH"/>
</dbReference>
<dbReference type="Pfam" id="PF00171">
    <property type="entry name" value="Aldedh"/>
    <property type="match status" value="1"/>
</dbReference>